<dbReference type="InterPro" id="IPR006016">
    <property type="entry name" value="UspA"/>
</dbReference>
<reference evidence="3 4" key="1">
    <citation type="journal article" date="2023" name="Microbiol. Resour. Announc.">
        <title>Complete Genome Sequence of Imperialibacter roseus strain P4T.</title>
        <authorList>
            <person name="Tizabi D.R."/>
            <person name="Bachvaroff T."/>
            <person name="Hill R.T."/>
        </authorList>
    </citation>
    <scope>NUCLEOTIDE SEQUENCE [LARGE SCALE GENOMIC DNA]</scope>
    <source>
        <strain evidence="3 4">P4T</strain>
    </source>
</reference>
<evidence type="ECO:0000256" key="1">
    <source>
        <dbReference type="ARBA" id="ARBA00008791"/>
    </source>
</evidence>
<feature type="domain" description="UspA" evidence="2">
    <location>
        <begin position="4"/>
        <end position="141"/>
    </location>
</feature>
<evidence type="ECO:0000313" key="4">
    <source>
        <dbReference type="Proteomes" id="UP001302349"/>
    </source>
</evidence>
<dbReference type="Gene3D" id="3.40.50.620">
    <property type="entry name" value="HUPs"/>
    <property type="match status" value="2"/>
</dbReference>
<accession>A0ABZ0IVL7</accession>
<dbReference type="Pfam" id="PF00582">
    <property type="entry name" value="Usp"/>
    <property type="match status" value="2"/>
</dbReference>
<dbReference type="SUPFAM" id="SSF52402">
    <property type="entry name" value="Adenine nucleotide alpha hydrolases-like"/>
    <property type="match status" value="2"/>
</dbReference>
<protein>
    <submittedName>
        <fullName evidence="3">Universal stress protein</fullName>
    </submittedName>
</protein>
<keyword evidence="4" id="KW-1185">Reference proteome</keyword>
<comment type="similarity">
    <text evidence="1">Belongs to the universal stress protein A family.</text>
</comment>
<evidence type="ECO:0000313" key="3">
    <source>
        <dbReference type="EMBL" id="WOK09088.1"/>
    </source>
</evidence>
<feature type="domain" description="UspA" evidence="2">
    <location>
        <begin position="150"/>
        <end position="292"/>
    </location>
</feature>
<dbReference type="EMBL" id="CP136051">
    <property type="protein sequence ID" value="WOK09088.1"/>
    <property type="molecule type" value="Genomic_DNA"/>
</dbReference>
<dbReference type="Proteomes" id="UP001302349">
    <property type="component" value="Chromosome"/>
</dbReference>
<evidence type="ECO:0000259" key="2">
    <source>
        <dbReference type="Pfam" id="PF00582"/>
    </source>
</evidence>
<organism evidence="3 4">
    <name type="scientific">Imperialibacter roseus</name>
    <dbReference type="NCBI Taxonomy" id="1324217"/>
    <lineage>
        <taxon>Bacteria</taxon>
        <taxon>Pseudomonadati</taxon>
        <taxon>Bacteroidota</taxon>
        <taxon>Cytophagia</taxon>
        <taxon>Cytophagales</taxon>
        <taxon>Flammeovirgaceae</taxon>
        <taxon>Imperialibacter</taxon>
    </lineage>
</organism>
<dbReference type="PANTHER" id="PTHR46268:SF6">
    <property type="entry name" value="UNIVERSAL STRESS PROTEIN UP12"/>
    <property type="match status" value="1"/>
</dbReference>
<dbReference type="PANTHER" id="PTHR46268">
    <property type="entry name" value="STRESS RESPONSE PROTEIN NHAX"/>
    <property type="match status" value="1"/>
</dbReference>
<dbReference type="RefSeq" id="WP_317491711.1">
    <property type="nucleotide sequence ID" value="NZ_CP136051.1"/>
</dbReference>
<dbReference type="InterPro" id="IPR014729">
    <property type="entry name" value="Rossmann-like_a/b/a_fold"/>
</dbReference>
<name>A0ABZ0IVL7_9BACT</name>
<proteinExistence type="inferred from homology"/>
<dbReference type="CDD" id="cd00293">
    <property type="entry name" value="USP-like"/>
    <property type="match status" value="2"/>
</dbReference>
<sequence length="307" mass="34709">MHNFHKILVGLDLTDIDEQLIKAASFITTAFKSKEIYFYNVIRDFSVPEELIKEFPTVVEQLIVDRKHEMENKVNQYYSFPDGIKVNFLVKQGQPTKKIMKFADEKKIDLIMVGRKPKPKSGGIIINRLARRAGCSLLIVPKEYDHALEKLFVPIDFSDYSLDAMQQAVAIARSNTKPVKIIAQNVYNVPQGYHYTGKSYKEFAAIMKANAEKNYEKFIKQIDTEGIDIEPIYSLDKNDDVMGTIFAVAKKSLADIIIIGAKGRSATAALFIGTNAEKLVQIDSKIPILVIRPTGRTEGLLEYLKEL</sequence>
<gene>
    <name evidence="3" type="ORF">RT717_10620</name>
</gene>